<dbReference type="RefSeq" id="WP_054875772.1">
    <property type="nucleotide sequence ID" value="NZ_LKET01000039.1"/>
</dbReference>
<name>A0A0P8WY60_9CLOT</name>
<keyword evidence="1" id="KW-0812">Transmembrane</keyword>
<keyword evidence="1" id="KW-1133">Transmembrane helix</keyword>
<dbReference type="Pfam" id="PF20014">
    <property type="entry name" value="GAP1-M"/>
    <property type="match status" value="1"/>
</dbReference>
<dbReference type="PATRIC" id="fig|36849.3.peg.2910"/>
<dbReference type="InterPro" id="IPR045401">
    <property type="entry name" value="GAP1-M"/>
</dbReference>
<dbReference type="Proteomes" id="UP000050326">
    <property type="component" value="Unassembled WGS sequence"/>
</dbReference>
<protein>
    <submittedName>
        <fullName evidence="4">Uncharacterized protein</fullName>
    </submittedName>
</protein>
<dbReference type="InterPro" id="IPR045402">
    <property type="entry name" value="GAP1-N2"/>
</dbReference>
<proteinExistence type="predicted"/>
<evidence type="ECO:0000313" key="4">
    <source>
        <dbReference type="EMBL" id="KPU43314.1"/>
    </source>
</evidence>
<dbReference type="STRING" id="36849.OXPF_27550"/>
<reference evidence="4 5" key="1">
    <citation type="submission" date="2015-09" db="EMBL/GenBank/DDBJ databases">
        <title>Genome sequence of Oxobacter pfennigii DSM 3222.</title>
        <authorList>
            <person name="Poehlein A."/>
            <person name="Bengelsdorf F.R."/>
            <person name="Schiel-Bengelsdorf B."/>
            <person name="Duerre P."/>
            <person name="Daniel R."/>
        </authorList>
    </citation>
    <scope>NUCLEOTIDE SEQUENCE [LARGE SCALE GENOMIC DNA]</scope>
    <source>
        <strain evidence="4 5">DSM 3222</strain>
    </source>
</reference>
<organism evidence="4 5">
    <name type="scientific">Oxobacter pfennigii</name>
    <dbReference type="NCBI Taxonomy" id="36849"/>
    <lineage>
        <taxon>Bacteria</taxon>
        <taxon>Bacillati</taxon>
        <taxon>Bacillota</taxon>
        <taxon>Clostridia</taxon>
        <taxon>Eubacteriales</taxon>
        <taxon>Clostridiaceae</taxon>
        <taxon>Oxobacter</taxon>
    </lineage>
</organism>
<sequence>MIEQQYYTRERRGIFRSSEGYDTIAKSRGLNENFIKKNLHPFCFYDPPRKLEASGEKDPLKYPESFICFHVDTGEMVVGRSVYVGADFTGLRSTFFTHNFVIPEAEKGEYIKNIEKTVYAGGFSDSYNIEMGMEIPQLSVIKYDRNERNYNTGQLEDIGITEGVYKKLLHASIMSSMGKKKVYINPGVDIGDISGYAKRLLKYIFAGLPYYVRGNIGYITYVKEPESRKYINIMFVEEEGLRQNYSKIEREYAFDLVNDRIPDIDAVDHPYLDFAWDNINNERNLESFYEFALSMLYNAGHEEKLYMGTYDDLCILYCIKEGNFNLYRSDREHAQDIILKYYNCSDERGKALLSNLYIKIVDREIEDMESSTYLPSYRTVENLASYFNVGVQTVNSRIFYLLGTVLSKSRAVKDYGAGIFKILSQNALMYGQFINLILRSNSVKPVFEIYIEDRFSDIQNLKGLFNEIQYWETISNDVILNRRFKELVTHKVTELLAKSKNMVSENKKIEDFMTGLTKSAGNNLQQEKYREFAVSIIDNCEDFLYENLDLYSLSLEDIKSLRLKYRRSQPRYEMIEYIQELVLKGQSSDRYGIFRLEYGNQVKSIIRKLYKDKIEYSNYPAIILGFITVLGNSIKYDFESLINYLHSGGSDKIYEFFLWSFDENVFSHVINFDEYTESVRNYFITHDKNAFKKKDVKILLYSTRNKEFSKFLKELELELANPAVRFFTIHKRQIMRSMFTFLLLGAVAVGTYKLIGVLLPGEKTDGPLRVKDAYKANIAYKRAMLEDSIKKEIDSLQSKAALDSCMYTIKCGVINIQNMRGLIILSIANTGSNIIGEGPSITDGENYRDIYNFSYSISIAEKDGASIQSPNDLDSLAADLNNAVYAGITKFIDSEITEKEF</sequence>
<gene>
    <name evidence="4" type="ORF">OXPF_27550</name>
</gene>
<accession>A0A0P8WY60</accession>
<evidence type="ECO:0000256" key="1">
    <source>
        <dbReference type="SAM" id="Phobius"/>
    </source>
</evidence>
<dbReference type="OrthoDB" id="2931061at2"/>
<keyword evidence="5" id="KW-1185">Reference proteome</keyword>
<dbReference type="AlphaFoldDB" id="A0A0P8WY60"/>
<feature type="domain" description="GTPase-associated protein 1 N-terminal" evidence="2">
    <location>
        <begin position="1"/>
        <end position="139"/>
    </location>
</feature>
<feature type="transmembrane region" description="Helical" evidence="1">
    <location>
        <begin position="738"/>
        <end position="759"/>
    </location>
</feature>
<evidence type="ECO:0000259" key="3">
    <source>
        <dbReference type="Pfam" id="PF20014"/>
    </source>
</evidence>
<keyword evidence="1" id="KW-0472">Membrane</keyword>
<dbReference type="EMBL" id="LKET01000039">
    <property type="protein sequence ID" value="KPU43314.1"/>
    <property type="molecule type" value="Genomic_DNA"/>
</dbReference>
<evidence type="ECO:0000313" key="5">
    <source>
        <dbReference type="Proteomes" id="UP000050326"/>
    </source>
</evidence>
<dbReference type="Pfam" id="PF20013">
    <property type="entry name" value="GAP1-N2"/>
    <property type="match status" value="1"/>
</dbReference>
<evidence type="ECO:0000259" key="2">
    <source>
        <dbReference type="Pfam" id="PF20013"/>
    </source>
</evidence>
<comment type="caution">
    <text evidence="4">The sequence shown here is derived from an EMBL/GenBank/DDBJ whole genome shotgun (WGS) entry which is preliminary data.</text>
</comment>
<feature type="domain" description="GTPase-associated protein 1 middle" evidence="3">
    <location>
        <begin position="156"/>
        <end position="257"/>
    </location>
</feature>